<evidence type="ECO:0000256" key="10">
    <source>
        <dbReference type="NCBIfam" id="TIGR00187"/>
    </source>
</evidence>
<keyword evidence="9" id="KW-0677">Repeat</keyword>
<gene>
    <name evidence="13" type="ORF">DI586_06615</name>
</gene>
<evidence type="ECO:0000256" key="3">
    <source>
        <dbReference type="ARBA" id="ARBA00004887"/>
    </source>
</evidence>
<dbReference type="PROSITE" id="PS51177">
    <property type="entry name" value="LUMAZINE_BIND"/>
    <property type="match status" value="2"/>
</dbReference>
<evidence type="ECO:0000256" key="4">
    <source>
        <dbReference type="ARBA" id="ARBA00011233"/>
    </source>
</evidence>
<evidence type="ECO:0000256" key="6">
    <source>
        <dbReference type="ARBA" id="ARBA00013950"/>
    </source>
</evidence>
<dbReference type="Gene3D" id="2.40.30.20">
    <property type="match status" value="2"/>
</dbReference>
<dbReference type="CDD" id="cd00402">
    <property type="entry name" value="Riboflavin_synthase_like"/>
    <property type="match status" value="1"/>
</dbReference>
<dbReference type="SUPFAM" id="SSF63380">
    <property type="entry name" value="Riboflavin synthase domain-like"/>
    <property type="match status" value="2"/>
</dbReference>
<dbReference type="EC" id="2.5.1.9" evidence="5 10"/>
<comment type="pathway">
    <text evidence="3">Cofactor biosynthesis; riboflavin biosynthesis; riboflavin from 2-hydroxy-3-oxobutyl phosphate and 5-amino-6-(D-ribitylamino)uracil: step 2/2.</text>
</comment>
<dbReference type="AlphaFoldDB" id="A0A2W5HIN2"/>
<dbReference type="InterPro" id="IPR026017">
    <property type="entry name" value="Lumazine-bd_dom"/>
</dbReference>
<dbReference type="FunFam" id="2.40.30.20:FF:000004">
    <property type="entry name" value="Riboflavin synthase, alpha subunit"/>
    <property type="match status" value="1"/>
</dbReference>
<evidence type="ECO:0000256" key="9">
    <source>
        <dbReference type="ARBA" id="ARBA00022737"/>
    </source>
</evidence>
<dbReference type="GO" id="GO:0009231">
    <property type="term" value="P:riboflavin biosynthetic process"/>
    <property type="evidence" value="ECO:0007669"/>
    <property type="project" value="UniProtKB-KW"/>
</dbReference>
<dbReference type="NCBIfam" id="NF006767">
    <property type="entry name" value="PRK09289.1"/>
    <property type="match status" value="1"/>
</dbReference>
<dbReference type="NCBIfam" id="TIGR00187">
    <property type="entry name" value="ribE"/>
    <property type="match status" value="1"/>
</dbReference>
<comment type="caution">
    <text evidence="13">The sequence shown here is derived from an EMBL/GenBank/DDBJ whole genome shotgun (WGS) entry which is preliminary data.</text>
</comment>
<dbReference type="EMBL" id="QFOT01000065">
    <property type="protein sequence ID" value="PZP55522.1"/>
    <property type="molecule type" value="Genomic_DNA"/>
</dbReference>
<dbReference type="NCBIfam" id="NF009566">
    <property type="entry name" value="PRK13020.1"/>
    <property type="match status" value="1"/>
</dbReference>
<name>A0A2W5HIN2_9BACT</name>
<protein>
    <recommendedName>
        <fullName evidence="6 10">Riboflavin synthase</fullName>
        <ecNumber evidence="5 10">2.5.1.9</ecNumber>
    </recommendedName>
</protein>
<keyword evidence="7" id="KW-0686">Riboflavin biosynthesis</keyword>
<organism evidence="13 14">
    <name type="scientific">Micavibrio aeruginosavorus</name>
    <dbReference type="NCBI Taxonomy" id="349221"/>
    <lineage>
        <taxon>Bacteria</taxon>
        <taxon>Pseudomonadati</taxon>
        <taxon>Bdellovibrionota</taxon>
        <taxon>Bdellovibrionia</taxon>
        <taxon>Bdellovibrionales</taxon>
        <taxon>Pseudobdellovibrionaceae</taxon>
        <taxon>Micavibrio</taxon>
    </lineage>
</organism>
<evidence type="ECO:0000313" key="13">
    <source>
        <dbReference type="EMBL" id="PZP55522.1"/>
    </source>
</evidence>
<evidence type="ECO:0000259" key="12">
    <source>
        <dbReference type="PROSITE" id="PS51177"/>
    </source>
</evidence>
<dbReference type="PANTHER" id="PTHR21098">
    <property type="entry name" value="RIBOFLAVIN SYNTHASE ALPHA CHAIN"/>
    <property type="match status" value="1"/>
</dbReference>
<accession>A0A2W5HIN2</accession>
<evidence type="ECO:0000256" key="7">
    <source>
        <dbReference type="ARBA" id="ARBA00022619"/>
    </source>
</evidence>
<dbReference type="PANTHER" id="PTHR21098:SF12">
    <property type="entry name" value="RIBOFLAVIN SYNTHASE"/>
    <property type="match status" value="1"/>
</dbReference>
<evidence type="ECO:0000256" key="11">
    <source>
        <dbReference type="PROSITE-ProRule" id="PRU00524"/>
    </source>
</evidence>
<comment type="function">
    <text evidence="2">Catalyzes the dismutation of two molecules of 6,7-dimethyl-8-ribityllumazine, resulting in the formation of riboflavin and 5-amino-6-(D-ribitylamino)uracil.</text>
</comment>
<evidence type="ECO:0000256" key="2">
    <source>
        <dbReference type="ARBA" id="ARBA00002803"/>
    </source>
</evidence>
<comment type="subunit">
    <text evidence="4">Homotrimer.</text>
</comment>
<dbReference type="FunFam" id="2.40.30.20:FF:000003">
    <property type="entry name" value="Riboflavin synthase, alpha subunit"/>
    <property type="match status" value="1"/>
</dbReference>
<dbReference type="InterPro" id="IPR023366">
    <property type="entry name" value="ATP_synth_asu-like_sf"/>
</dbReference>
<dbReference type="GO" id="GO:0004746">
    <property type="term" value="F:riboflavin synthase activity"/>
    <property type="evidence" value="ECO:0007669"/>
    <property type="project" value="UniProtKB-UniRule"/>
</dbReference>
<evidence type="ECO:0000256" key="1">
    <source>
        <dbReference type="ARBA" id="ARBA00000968"/>
    </source>
</evidence>
<feature type="domain" description="Lumazine-binding" evidence="12">
    <location>
        <begin position="1"/>
        <end position="96"/>
    </location>
</feature>
<evidence type="ECO:0000256" key="5">
    <source>
        <dbReference type="ARBA" id="ARBA00012827"/>
    </source>
</evidence>
<dbReference type="Pfam" id="PF00677">
    <property type="entry name" value="Lum_binding"/>
    <property type="match status" value="2"/>
</dbReference>
<feature type="repeat" description="Lumazine-binding" evidence="11">
    <location>
        <begin position="1"/>
        <end position="96"/>
    </location>
</feature>
<keyword evidence="8" id="KW-0808">Transferase</keyword>
<dbReference type="InterPro" id="IPR001783">
    <property type="entry name" value="Lumazine-bd"/>
</dbReference>
<dbReference type="Proteomes" id="UP000249739">
    <property type="component" value="Unassembled WGS sequence"/>
</dbReference>
<reference evidence="13 14" key="1">
    <citation type="submission" date="2017-08" db="EMBL/GenBank/DDBJ databases">
        <title>Infants hospitalized years apart are colonized by the same room-sourced microbial strains.</title>
        <authorList>
            <person name="Brooks B."/>
            <person name="Olm M.R."/>
            <person name="Firek B.A."/>
            <person name="Baker R."/>
            <person name="Thomas B.C."/>
            <person name="Morowitz M.J."/>
            <person name="Banfield J.F."/>
        </authorList>
    </citation>
    <scope>NUCLEOTIDE SEQUENCE [LARGE SCALE GENOMIC DNA]</scope>
    <source>
        <strain evidence="13">S2_006_000_R2_64</strain>
    </source>
</reference>
<proteinExistence type="predicted"/>
<dbReference type="InterPro" id="IPR017938">
    <property type="entry name" value="Riboflavin_synthase-like_b-brl"/>
</dbReference>
<feature type="domain" description="Lumazine-binding" evidence="12">
    <location>
        <begin position="97"/>
        <end position="193"/>
    </location>
</feature>
<comment type="catalytic activity">
    <reaction evidence="1">
        <text>2 6,7-dimethyl-8-(1-D-ribityl)lumazine + H(+) = 5-amino-6-(D-ribitylamino)uracil + riboflavin</text>
        <dbReference type="Rhea" id="RHEA:20772"/>
        <dbReference type="ChEBI" id="CHEBI:15378"/>
        <dbReference type="ChEBI" id="CHEBI:15934"/>
        <dbReference type="ChEBI" id="CHEBI:57986"/>
        <dbReference type="ChEBI" id="CHEBI:58201"/>
        <dbReference type="EC" id="2.5.1.9"/>
    </reaction>
</comment>
<evidence type="ECO:0000256" key="8">
    <source>
        <dbReference type="ARBA" id="ARBA00022679"/>
    </source>
</evidence>
<dbReference type="PIRSF" id="PIRSF000498">
    <property type="entry name" value="Riboflavin_syn_A"/>
    <property type="match status" value="1"/>
</dbReference>
<feature type="repeat" description="Lumazine-binding" evidence="11">
    <location>
        <begin position="97"/>
        <end position="193"/>
    </location>
</feature>
<evidence type="ECO:0000313" key="14">
    <source>
        <dbReference type="Proteomes" id="UP000249739"/>
    </source>
</evidence>
<sequence length="194" mass="21243">MFTGIIIGKGKILSVTAQETDRIFKIRTPFDMTSVDIGASIACSGCCLTVTEKGPDWFTVYVSGETLSKTNLGEWVEGTEINLERSLRLGDEMGGHIVSGHVDGLAIVKSIETEGESWRFKIETPRELEKFVAAKGSVALDGTSLTVNHVEGNVFDINIIPHTLAVTTLGQRKVGDKLNMEFDMLARYVARMMD</sequence>